<dbReference type="Pfam" id="PF09439">
    <property type="entry name" value="SRPRB"/>
    <property type="match status" value="1"/>
</dbReference>
<keyword evidence="10" id="KW-0675">Receptor</keyword>
<dbReference type="SUPFAM" id="SSF52540">
    <property type="entry name" value="P-loop containing nucleoside triphosphate hydrolases"/>
    <property type="match status" value="1"/>
</dbReference>
<keyword evidence="9 11" id="KW-0472">Membrane</keyword>
<keyword evidence="4 11" id="KW-0812">Transmembrane</keyword>
<dbReference type="GO" id="GO:0005525">
    <property type="term" value="F:GTP binding"/>
    <property type="evidence" value="ECO:0007669"/>
    <property type="project" value="UniProtKB-KW"/>
</dbReference>
<keyword evidence="7 11" id="KW-1133">Transmembrane helix</keyword>
<evidence type="ECO:0000313" key="12">
    <source>
        <dbReference type="EMBL" id="GAA96689.1"/>
    </source>
</evidence>
<evidence type="ECO:0000256" key="8">
    <source>
        <dbReference type="ARBA" id="ARBA00023134"/>
    </source>
</evidence>
<organism evidence="12 13">
    <name type="scientific">Mixia osmundae (strain CBS 9802 / IAM 14324 / JCM 22182 / KY 12970)</name>
    <dbReference type="NCBI Taxonomy" id="764103"/>
    <lineage>
        <taxon>Eukaryota</taxon>
        <taxon>Fungi</taxon>
        <taxon>Dikarya</taxon>
        <taxon>Basidiomycota</taxon>
        <taxon>Pucciniomycotina</taxon>
        <taxon>Mixiomycetes</taxon>
        <taxon>Mixiales</taxon>
        <taxon>Mixiaceae</taxon>
        <taxon>Mixia</taxon>
    </lineage>
</organism>
<sequence length="290" mass="30857">MNDAAAYYAAATALTILAALLSSYVLRRTAQSATAIKAGTSRRSVVLAGPLEAGKTALWAHLVLGPDSVDVSASPVTVSSLQTNQATLRGSKEPIRIIDTPGHPRLRTIELVQHLPLANAVVFVVDASSSLTGKGLREAGENLHVLLSLLWLIAQSKSVNRQPRLLIALSKTDKVPSSRAEGARLALLERAKLAIARELDRRRNVAAGSESPALTGPPTLTRIEGMDAVPLPTASFLASPFGWLRRPGQQATHLGSQKGLPSDEQDILASDALASRLRRRLDRLLADCSQ</sequence>
<evidence type="ECO:0000256" key="2">
    <source>
        <dbReference type="ARBA" id="ARBA00005619"/>
    </source>
</evidence>
<comment type="caution">
    <text evidence="12">The sequence shown here is derived from an EMBL/GenBank/DDBJ whole genome shotgun (WGS) entry which is preliminary data.</text>
</comment>
<evidence type="ECO:0000256" key="9">
    <source>
        <dbReference type="ARBA" id="ARBA00023136"/>
    </source>
</evidence>
<evidence type="ECO:0000256" key="10">
    <source>
        <dbReference type="ARBA" id="ARBA00023170"/>
    </source>
</evidence>
<comment type="subcellular location">
    <subcellularLocation>
        <location evidence="1">Endoplasmic reticulum membrane</location>
        <topology evidence="1">Single-pass membrane protein</topology>
    </subcellularLocation>
</comment>
<dbReference type="InterPro" id="IPR027417">
    <property type="entry name" value="P-loop_NTPase"/>
</dbReference>
<dbReference type="Gene3D" id="3.40.50.300">
    <property type="entry name" value="P-loop containing nucleotide triphosphate hydrolases"/>
    <property type="match status" value="1"/>
</dbReference>
<reference evidence="12 13" key="1">
    <citation type="journal article" date="2011" name="J. Gen. Appl. Microbiol.">
        <title>Draft genome sequencing of the enigmatic basidiomycete Mixia osmundae.</title>
        <authorList>
            <person name="Nishida H."/>
            <person name="Nagatsuka Y."/>
            <person name="Sugiyama J."/>
        </authorList>
    </citation>
    <scope>NUCLEOTIDE SEQUENCE [LARGE SCALE GENOMIC DNA]</scope>
    <source>
        <strain evidence="13">CBS 9802 / IAM 14324 / JCM 22182 / KY 12970</strain>
    </source>
</reference>
<evidence type="ECO:0000256" key="5">
    <source>
        <dbReference type="ARBA" id="ARBA00022741"/>
    </source>
</evidence>
<dbReference type="OrthoDB" id="41266at2759"/>
<evidence type="ECO:0000256" key="3">
    <source>
        <dbReference type="ARBA" id="ARBA00020256"/>
    </source>
</evidence>
<dbReference type="InParanoid" id="G7E1H9"/>
<proteinExistence type="inferred from homology"/>
<evidence type="ECO:0000256" key="11">
    <source>
        <dbReference type="SAM" id="Phobius"/>
    </source>
</evidence>
<dbReference type="Proteomes" id="UP000009131">
    <property type="component" value="Unassembled WGS sequence"/>
</dbReference>
<reference evidence="12 13" key="2">
    <citation type="journal article" date="2012" name="Open Biol.">
        <title>Characteristics of nucleosomes and linker DNA regions on the genome of the basidiomycete Mixia osmundae revealed by mono- and dinucleosome mapping.</title>
        <authorList>
            <person name="Nishida H."/>
            <person name="Kondo S."/>
            <person name="Matsumoto T."/>
            <person name="Suzuki Y."/>
            <person name="Yoshikawa H."/>
            <person name="Taylor T.D."/>
            <person name="Sugiyama J."/>
        </authorList>
    </citation>
    <scope>NUCLEOTIDE SEQUENCE [LARGE SCALE GENOMIC DNA]</scope>
    <source>
        <strain evidence="13">CBS 9802 / IAM 14324 / JCM 22182 / KY 12970</strain>
    </source>
</reference>
<dbReference type="STRING" id="764103.G7E1H9"/>
<dbReference type="InterPro" id="IPR019009">
    <property type="entry name" value="SRP_receptor_beta_su"/>
</dbReference>
<evidence type="ECO:0000313" key="13">
    <source>
        <dbReference type="Proteomes" id="UP000009131"/>
    </source>
</evidence>
<keyword evidence="13" id="KW-1185">Reference proteome</keyword>
<dbReference type="GO" id="GO:0005789">
    <property type="term" value="C:endoplasmic reticulum membrane"/>
    <property type="evidence" value="ECO:0007669"/>
    <property type="project" value="UniProtKB-SubCell"/>
</dbReference>
<accession>G7E1H9</accession>
<keyword evidence="8" id="KW-0342">GTP-binding</keyword>
<evidence type="ECO:0000256" key="1">
    <source>
        <dbReference type="ARBA" id="ARBA00004389"/>
    </source>
</evidence>
<name>G7E1H9_MIXOS</name>
<dbReference type="AlphaFoldDB" id="G7E1H9"/>
<evidence type="ECO:0000256" key="4">
    <source>
        <dbReference type="ARBA" id="ARBA00022692"/>
    </source>
</evidence>
<keyword evidence="5" id="KW-0547">Nucleotide-binding</keyword>
<dbReference type="EMBL" id="BABT02000106">
    <property type="protein sequence ID" value="GAA96689.1"/>
    <property type="molecule type" value="Genomic_DNA"/>
</dbReference>
<gene>
    <name evidence="12" type="primary">Mo03360</name>
    <name evidence="12" type="ORF">E5Q_03360</name>
</gene>
<evidence type="ECO:0000256" key="6">
    <source>
        <dbReference type="ARBA" id="ARBA00022824"/>
    </source>
</evidence>
<dbReference type="HOGENOM" id="CLU_960046_0_0_1"/>
<dbReference type="RefSeq" id="XP_014565214.1">
    <property type="nucleotide sequence ID" value="XM_014709728.1"/>
</dbReference>
<comment type="similarity">
    <text evidence="2">Belongs to the SRP receptor beta subunit family.</text>
</comment>
<keyword evidence="6" id="KW-0256">Endoplasmic reticulum</keyword>
<dbReference type="eggNOG" id="KOG0090">
    <property type="taxonomic scope" value="Eukaryota"/>
</dbReference>
<feature type="transmembrane region" description="Helical" evidence="11">
    <location>
        <begin position="6"/>
        <end position="26"/>
    </location>
</feature>
<evidence type="ECO:0000256" key="7">
    <source>
        <dbReference type="ARBA" id="ARBA00022989"/>
    </source>
</evidence>
<protein>
    <recommendedName>
        <fullName evidence="3">Signal recognition particle receptor subunit beta</fullName>
    </recommendedName>
</protein>